<feature type="compositionally biased region" description="Polar residues" evidence="1">
    <location>
        <begin position="669"/>
        <end position="684"/>
    </location>
</feature>
<gene>
    <name evidence="2" type="ORF">EDB92DRAFT_1411313</name>
</gene>
<feature type="compositionally biased region" description="Basic residues" evidence="1">
    <location>
        <begin position="450"/>
        <end position="460"/>
    </location>
</feature>
<feature type="compositionally biased region" description="Polar residues" evidence="1">
    <location>
        <begin position="721"/>
        <end position="732"/>
    </location>
</feature>
<evidence type="ECO:0000313" key="2">
    <source>
        <dbReference type="EMBL" id="KAH8997328.1"/>
    </source>
</evidence>
<feature type="compositionally biased region" description="Polar residues" evidence="1">
    <location>
        <begin position="239"/>
        <end position="250"/>
    </location>
</feature>
<keyword evidence="3" id="KW-1185">Reference proteome</keyword>
<dbReference type="AlphaFoldDB" id="A0AAD4LNJ5"/>
<feature type="compositionally biased region" description="Polar residues" evidence="1">
    <location>
        <begin position="553"/>
        <end position="563"/>
    </location>
</feature>
<protein>
    <submittedName>
        <fullName evidence="2">Uncharacterized protein</fullName>
    </submittedName>
</protein>
<feature type="compositionally biased region" description="Basic and acidic residues" evidence="1">
    <location>
        <begin position="789"/>
        <end position="799"/>
    </location>
</feature>
<feature type="region of interest" description="Disordered" evidence="1">
    <location>
        <begin position="171"/>
        <end position="270"/>
    </location>
</feature>
<comment type="caution">
    <text evidence="2">The sequence shown here is derived from an EMBL/GenBank/DDBJ whole genome shotgun (WGS) entry which is preliminary data.</text>
</comment>
<feature type="compositionally biased region" description="Low complexity" evidence="1">
    <location>
        <begin position="345"/>
        <end position="361"/>
    </location>
</feature>
<feature type="region of interest" description="Disordered" evidence="1">
    <location>
        <begin position="292"/>
        <end position="328"/>
    </location>
</feature>
<reference evidence="2" key="1">
    <citation type="submission" date="2022-01" db="EMBL/GenBank/DDBJ databases">
        <title>Comparative genomics reveals a dynamic genome evolution in the ectomycorrhizal milk-cap (Lactarius) mushrooms.</title>
        <authorList>
            <consortium name="DOE Joint Genome Institute"/>
            <person name="Lebreton A."/>
            <person name="Tang N."/>
            <person name="Kuo A."/>
            <person name="LaButti K."/>
            <person name="Drula E."/>
            <person name="Barry K."/>
            <person name="Clum A."/>
            <person name="Lipzen A."/>
            <person name="Mousain D."/>
            <person name="Ng V."/>
            <person name="Wang R."/>
            <person name="Wang X."/>
            <person name="Dai Y."/>
            <person name="Henrissat B."/>
            <person name="Grigoriev I.V."/>
            <person name="Guerin-Laguette A."/>
            <person name="Yu F."/>
            <person name="Martin F.M."/>
        </authorList>
    </citation>
    <scope>NUCLEOTIDE SEQUENCE</scope>
    <source>
        <strain evidence="2">QP</strain>
    </source>
</reference>
<feature type="compositionally biased region" description="Polar residues" evidence="1">
    <location>
        <begin position="534"/>
        <end position="545"/>
    </location>
</feature>
<feature type="compositionally biased region" description="Polar residues" evidence="1">
    <location>
        <begin position="31"/>
        <end position="42"/>
    </location>
</feature>
<feature type="region of interest" description="Disordered" evidence="1">
    <location>
        <begin position="1"/>
        <end position="42"/>
    </location>
</feature>
<proteinExistence type="predicted"/>
<organism evidence="2 3">
    <name type="scientific">Lactarius akahatsu</name>
    <dbReference type="NCBI Taxonomy" id="416441"/>
    <lineage>
        <taxon>Eukaryota</taxon>
        <taxon>Fungi</taxon>
        <taxon>Dikarya</taxon>
        <taxon>Basidiomycota</taxon>
        <taxon>Agaricomycotina</taxon>
        <taxon>Agaricomycetes</taxon>
        <taxon>Russulales</taxon>
        <taxon>Russulaceae</taxon>
        <taxon>Lactarius</taxon>
    </lineage>
</organism>
<evidence type="ECO:0000313" key="3">
    <source>
        <dbReference type="Proteomes" id="UP001201163"/>
    </source>
</evidence>
<feature type="region of interest" description="Disordered" evidence="1">
    <location>
        <begin position="767"/>
        <end position="828"/>
    </location>
</feature>
<dbReference type="Proteomes" id="UP001201163">
    <property type="component" value="Unassembled WGS sequence"/>
</dbReference>
<feature type="compositionally biased region" description="Pro residues" evidence="1">
    <location>
        <begin position="312"/>
        <end position="324"/>
    </location>
</feature>
<feature type="compositionally biased region" description="Polar residues" evidence="1">
    <location>
        <begin position="423"/>
        <end position="438"/>
    </location>
</feature>
<feature type="region of interest" description="Disordered" evidence="1">
    <location>
        <begin position="705"/>
        <end position="732"/>
    </location>
</feature>
<feature type="compositionally biased region" description="Basic and acidic residues" evidence="1">
    <location>
        <begin position="369"/>
        <end position="383"/>
    </location>
</feature>
<feature type="compositionally biased region" description="Pro residues" evidence="1">
    <location>
        <begin position="769"/>
        <end position="779"/>
    </location>
</feature>
<feature type="compositionally biased region" description="Low complexity" evidence="1">
    <location>
        <begin position="9"/>
        <end position="30"/>
    </location>
</feature>
<feature type="region of interest" description="Disordered" evidence="1">
    <location>
        <begin position="56"/>
        <end position="82"/>
    </location>
</feature>
<feature type="region of interest" description="Disordered" evidence="1">
    <location>
        <begin position="341"/>
        <end position="587"/>
    </location>
</feature>
<feature type="compositionally biased region" description="Pro residues" evidence="1">
    <location>
        <begin position="493"/>
        <end position="502"/>
    </location>
</feature>
<evidence type="ECO:0000256" key="1">
    <source>
        <dbReference type="SAM" id="MobiDB-lite"/>
    </source>
</evidence>
<sequence>MIPTPSNPSRPWWSRSSILLKSSSSNKQQSPNQGNRLSGSKKFNTIASVIGLKPKKVTTPVEEPPSPVLPLHTGDIDAPPRPAKAALKPVSVAVGWADPREVQPDDFVDSCQQSVFSTDIDPFAAPGFPDGSLNVPESLRFSTLSDVSTYESHVRRDASYAHNRMSFASSSSLSHHRSDVTSDFSPVSSPLLSPATSGRHLSRLTVESDRVLPREPYLPSPVSPQSTRSGWDEGCCIVTSPSSVTLTETMSAPPRPKTRPRGFTDVGPSTISGLDYSTSDHKLISGCSPYNHSPRVVVRQPSSTRLHSLRPPTAPPAIELPPAPESARREDFSLLPAFPEQATHSAASSSSSLSFASSTSSKFDTMVPEGHRRDVRRLKDSKKSTKSRPSSPSKDRDVQDPPFKVPTSRREFSPTRTLKKAISIQNIPKRSQGNSAPSPTLPTAEDTKPLKKQRSFHHTRILMAPFPGSLKQANSSSISPGRETFSVPDEPSPKLPITPPVSNPLRVRERLFSGSSSRRHASPQSPGPDDETRSIFSLPSATSLHTRPHTAPVNPSSVSNKPDVSSFWDEEALNSSPATGNESQDYGPQQILSAADILKIENMVRDGENLSEFVRSRENSITSAMASKLSRRTALESATTGGPLSPPPVTRHLDSFQATNGGSGRLRTRGNSLQGKVGDSTNGHPQAIVSPSPVIAPRALSFQSPNALPGLPVPPRLRIRPSTSSGLSSPLAESTLAPALGAGDRSSVILHPLSPPPMRRSAARRILEPPSPSSAPPKPAISRRPSFLDMRDDADRELSPPEDSFLDMGKASLDTVRSSMEEENSGLS</sequence>
<feature type="region of interest" description="Disordered" evidence="1">
    <location>
        <begin position="623"/>
        <end position="690"/>
    </location>
</feature>
<name>A0AAD4LNJ5_9AGAM</name>
<dbReference type="EMBL" id="JAKELL010000007">
    <property type="protein sequence ID" value="KAH8997328.1"/>
    <property type="molecule type" value="Genomic_DNA"/>
</dbReference>
<feature type="compositionally biased region" description="Polar residues" evidence="1">
    <location>
        <begin position="183"/>
        <end position="196"/>
    </location>
</feature>
<feature type="compositionally biased region" description="Polar residues" evidence="1">
    <location>
        <begin position="573"/>
        <end position="587"/>
    </location>
</feature>
<accession>A0AAD4LNJ5</accession>